<dbReference type="InterPro" id="IPR052895">
    <property type="entry name" value="HetReg/Transcr_Mod"/>
</dbReference>
<comment type="caution">
    <text evidence="2">The sequence shown here is derived from an EMBL/GenBank/DDBJ whole genome shotgun (WGS) entry which is preliminary data.</text>
</comment>
<accession>A0ABR0KFF0</accession>
<reference evidence="2 3" key="1">
    <citation type="submission" date="2023-08" db="EMBL/GenBank/DDBJ databases">
        <title>Black Yeasts Isolated from many extreme environments.</title>
        <authorList>
            <person name="Coleine C."/>
            <person name="Stajich J.E."/>
            <person name="Selbmann L."/>
        </authorList>
    </citation>
    <scope>NUCLEOTIDE SEQUENCE [LARGE SCALE GENOMIC DNA]</scope>
    <source>
        <strain evidence="2 3">CCFEE 5885</strain>
    </source>
</reference>
<dbReference type="Proteomes" id="UP001345013">
    <property type="component" value="Unassembled WGS sequence"/>
</dbReference>
<name>A0ABR0KFF0_9EURO</name>
<keyword evidence="3" id="KW-1185">Reference proteome</keyword>
<feature type="domain" description="Heterokaryon incompatibility" evidence="1">
    <location>
        <begin position="50"/>
        <end position="222"/>
    </location>
</feature>
<dbReference type="PANTHER" id="PTHR24148">
    <property type="entry name" value="ANKYRIN REPEAT DOMAIN-CONTAINING PROTEIN 39 HOMOLOG-RELATED"/>
    <property type="match status" value="1"/>
</dbReference>
<dbReference type="Pfam" id="PF06985">
    <property type="entry name" value="HET"/>
    <property type="match status" value="1"/>
</dbReference>
<gene>
    <name evidence="2" type="ORF">LTR24_003341</name>
</gene>
<sequence>MPAPDQSSFYQPLRTPECIRLLRRAGVCEGEDDIPQFWLEEYNVAACPAFVAVSYTWSPPYFRHESDSSENVDLQFTSKIGIDCKPYAATQNMVDALQCVLVQSTVDHVWMDGCCINQASQSERTLQVSMMHKIYEAANLVIVWLGGKHPQASGFQWITNEFTKLTMNAANDRGYKLVREASPQGVAVLAGIGPEEFDCILKDAMQYYQSCRFFERTWVRQEVVLARQVRMFCGDLEISFEGLGLIRSIENLLWPLHHKAFPRRQEGRRGGIFGGFGMWFEVHRSYHEGMAGVVFRTFASQTHPYVQGLGETSASFLGLWLIISRLQSTACSDPRDKIYAVWRKSPYQSLHCANVSAIGREENTGCLTLLAHVCVRSDRQIQLPSWVPDFSARYSPTLAERFNGRDYQAEVHATGLRRNIRFAAGKLISFGTPFAIISKMTMHDWARREPDGFLSLFELIADVPGLINGVPRIEALWRTLVHDSICINQNPSEDSGKVAHPAPADVANDFHHWTMNGFAGIVGSSLKQGKALESIVQWLQPLLGKFRSEQKHHAPWIVQILLTHQLLTAPETDHSDFSFQTSQLIRNGDSTFSRMTCMAEAPGRPLFMTEEGFIGNAPQGAQPGDQVWFVTSCSVPLLFRPAHEDGTYTLIGCCYLHGFMHGTKMFDPEYDFVNRWRRFTLV</sequence>
<dbReference type="EMBL" id="JAVRRG010000031">
    <property type="protein sequence ID" value="KAK5094893.1"/>
    <property type="molecule type" value="Genomic_DNA"/>
</dbReference>
<proteinExistence type="predicted"/>
<dbReference type="Pfam" id="PF26639">
    <property type="entry name" value="Het-6_barrel"/>
    <property type="match status" value="1"/>
</dbReference>
<protein>
    <recommendedName>
        <fullName evidence="1">Heterokaryon incompatibility domain-containing protein</fullName>
    </recommendedName>
</protein>
<dbReference type="InterPro" id="IPR010730">
    <property type="entry name" value="HET"/>
</dbReference>
<dbReference type="PANTHER" id="PTHR24148:SF64">
    <property type="entry name" value="HETEROKARYON INCOMPATIBILITY DOMAIN-CONTAINING PROTEIN"/>
    <property type="match status" value="1"/>
</dbReference>
<evidence type="ECO:0000313" key="2">
    <source>
        <dbReference type="EMBL" id="KAK5094893.1"/>
    </source>
</evidence>
<evidence type="ECO:0000259" key="1">
    <source>
        <dbReference type="Pfam" id="PF06985"/>
    </source>
</evidence>
<organism evidence="2 3">
    <name type="scientific">Lithohypha guttulata</name>
    <dbReference type="NCBI Taxonomy" id="1690604"/>
    <lineage>
        <taxon>Eukaryota</taxon>
        <taxon>Fungi</taxon>
        <taxon>Dikarya</taxon>
        <taxon>Ascomycota</taxon>
        <taxon>Pezizomycotina</taxon>
        <taxon>Eurotiomycetes</taxon>
        <taxon>Chaetothyriomycetidae</taxon>
        <taxon>Chaetothyriales</taxon>
        <taxon>Trichomeriaceae</taxon>
        <taxon>Lithohypha</taxon>
    </lineage>
</organism>
<evidence type="ECO:0000313" key="3">
    <source>
        <dbReference type="Proteomes" id="UP001345013"/>
    </source>
</evidence>